<dbReference type="RefSeq" id="WP_109593354.1">
    <property type="nucleotide sequence ID" value="NZ_BONA01000039.1"/>
</dbReference>
<evidence type="ECO:0000256" key="1">
    <source>
        <dbReference type="SAM" id="MobiDB-lite"/>
    </source>
</evidence>
<dbReference type="EMBL" id="QGGR01000006">
    <property type="protein sequence ID" value="PWK48316.1"/>
    <property type="molecule type" value="Genomic_DNA"/>
</dbReference>
<keyword evidence="2" id="KW-0472">Membrane</keyword>
<name>A0A316FKS6_9ACTN</name>
<evidence type="ECO:0000313" key="4">
    <source>
        <dbReference type="Proteomes" id="UP000245697"/>
    </source>
</evidence>
<gene>
    <name evidence="3" type="ORF">BC793_106346</name>
</gene>
<feature type="transmembrane region" description="Helical" evidence="2">
    <location>
        <begin position="87"/>
        <end position="114"/>
    </location>
</feature>
<dbReference type="Proteomes" id="UP000245697">
    <property type="component" value="Unassembled WGS sequence"/>
</dbReference>
<feature type="transmembrane region" description="Helical" evidence="2">
    <location>
        <begin position="49"/>
        <end position="66"/>
    </location>
</feature>
<sequence length="446" mass="46232">MNRVLTIQLRRFGLPGAVLVLLAGTAGLYSRTVAWSGGWISLAMSLREYLMLMCPAALAAGAWLARQEHRAKVAELFAGTPRPRHQRVLSTLAAVGLAVTGGYLGVLAVTAPWIAGTARYLPGAAVAVAAVGVLAVIAAAWIGLAVGRLLPNPATAPVLAVIGLLAIVAGPAAFRQEWQSALASPSWGMSPFSEFQTVPGRASAAQAILAAALAVAGAILLAAGRWRTRAVALVPVVLGLVLSVAVMPRDHDNIVFDPVAQQLVCTGDAPRVCVGRVHAGLLPEVTPHARQALTLLARLPDPPTAVQEDTNDYLDDDNPLPGPDTVVFRLEVGGDGHLADPDHLLPRLLQAAGADAAACPEGYDVPVARAVGAYLAGRPPARDPQESPLVREPGGPPVPDYDAEATVLWEGLRQLPEAEALARVAAVRKAALECTGMTGLLDGGTR</sequence>
<keyword evidence="4" id="KW-1185">Reference proteome</keyword>
<organism evidence="3 4">
    <name type="scientific">Actinoplanes xinjiangensis</name>
    <dbReference type="NCBI Taxonomy" id="512350"/>
    <lineage>
        <taxon>Bacteria</taxon>
        <taxon>Bacillati</taxon>
        <taxon>Actinomycetota</taxon>
        <taxon>Actinomycetes</taxon>
        <taxon>Micromonosporales</taxon>
        <taxon>Micromonosporaceae</taxon>
        <taxon>Actinoplanes</taxon>
    </lineage>
</organism>
<dbReference type="AlphaFoldDB" id="A0A316FKS6"/>
<feature type="region of interest" description="Disordered" evidence="1">
    <location>
        <begin position="378"/>
        <end position="399"/>
    </location>
</feature>
<reference evidence="3 4" key="1">
    <citation type="submission" date="2018-05" db="EMBL/GenBank/DDBJ databases">
        <title>Genomic Encyclopedia of Archaeal and Bacterial Type Strains, Phase II (KMG-II): from individual species to whole genera.</title>
        <authorList>
            <person name="Goeker M."/>
        </authorList>
    </citation>
    <scope>NUCLEOTIDE SEQUENCE [LARGE SCALE GENOMIC DNA]</scope>
    <source>
        <strain evidence="3 4">DSM 45184</strain>
    </source>
</reference>
<feature type="transmembrane region" description="Helical" evidence="2">
    <location>
        <begin position="12"/>
        <end position="29"/>
    </location>
</feature>
<feature type="transmembrane region" description="Helical" evidence="2">
    <location>
        <begin position="230"/>
        <end position="248"/>
    </location>
</feature>
<evidence type="ECO:0000313" key="3">
    <source>
        <dbReference type="EMBL" id="PWK48316.1"/>
    </source>
</evidence>
<feature type="transmembrane region" description="Helical" evidence="2">
    <location>
        <begin position="120"/>
        <end position="144"/>
    </location>
</feature>
<protein>
    <submittedName>
        <fullName evidence="3">Uncharacterized protein</fullName>
    </submittedName>
</protein>
<evidence type="ECO:0000256" key="2">
    <source>
        <dbReference type="SAM" id="Phobius"/>
    </source>
</evidence>
<proteinExistence type="predicted"/>
<dbReference type="OrthoDB" id="3402382at2"/>
<feature type="transmembrane region" description="Helical" evidence="2">
    <location>
        <begin position="204"/>
        <end position="223"/>
    </location>
</feature>
<accession>A0A316FKS6</accession>
<comment type="caution">
    <text evidence="3">The sequence shown here is derived from an EMBL/GenBank/DDBJ whole genome shotgun (WGS) entry which is preliminary data.</text>
</comment>
<keyword evidence="2" id="KW-0812">Transmembrane</keyword>
<keyword evidence="2" id="KW-1133">Transmembrane helix</keyword>
<feature type="transmembrane region" description="Helical" evidence="2">
    <location>
        <begin position="156"/>
        <end position="174"/>
    </location>
</feature>